<dbReference type="Gene3D" id="3.40.1350.10">
    <property type="match status" value="1"/>
</dbReference>
<keyword evidence="3" id="KW-0378">Hydrolase</keyword>
<evidence type="ECO:0000313" key="5">
    <source>
        <dbReference type="EMBL" id="SMB86502.1"/>
    </source>
</evidence>
<reference evidence="6" key="1">
    <citation type="submission" date="2017-04" db="EMBL/GenBank/DDBJ databases">
        <authorList>
            <person name="Varghese N."/>
            <person name="Submissions S."/>
        </authorList>
    </citation>
    <scope>NUCLEOTIDE SEQUENCE [LARGE SCALE GENOMIC DNA]</scope>
    <source>
        <strain evidence="6">DSM 20463</strain>
    </source>
</reference>
<evidence type="ECO:0000256" key="3">
    <source>
        <dbReference type="ARBA" id="ARBA00022801"/>
    </source>
</evidence>
<dbReference type="AlphaFoldDB" id="A0A1W1UZF4"/>
<dbReference type="SUPFAM" id="SSF52980">
    <property type="entry name" value="Restriction endonuclease-like"/>
    <property type="match status" value="1"/>
</dbReference>
<evidence type="ECO:0000256" key="1">
    <source>
        <dbReference type="ARBA" id="ARBA00001946"/>
    </source>
</evidence>
<dbReference type="GO" id="GO:0003676">
    <property type="term" value="F:nucleic acid binding"/>
    <property type="evidence" value="ECO:0007669"/>
    <property type="project" value="InterPro"/>
</dbReference>
<evidence type="ECO:0000256" key="2">
    <source>
        <dbReference type="ARBA" id="ARBA00022722"/>
    </source>
</evidence>
<dbReference type="Proteomes" id="UP000192368">
    <property type="component" value="Unassembled WGS sequence"/>
</dbReference>
<dbReference type="GO" id="GO:0016788">
    <property type="term" value="F:hydrolase activity, acting on ester bonds"/>
    <property type="evidence" value="ECO:0007669"/>
    <property type="project" value="InterPro"/>
</dbReference>
<evidence type="ECO:0000313" key="6">
    <source>
        <dbReference type="Proteomes" id="UP000192368"/>
    </source>
</evidence>
<dbReference type="GO" id="GO:0004518">
    <property type="term" value="F:nuclease activity"/>
    <property type="evidence" value="ECO:0007669"/>
    <property type="project" value="UniProtKB-KW"/>
</dbReference>
<keyword evidence="6" id="KW-1185">Reference proteome</keyword>
<feature type="domain" description="VRR-NUC" evidence="4">
    <location>
        <begin position="1"/>
        <end position="83"/>
    </location>
</feature>
<evidence type="ECO:0000259" key="4">
    <source>
        <dbReference type="SMART" id="SM00990"/>
    </source>
</evidence>
<dbReference type="InterPro" id="IPR011335">
    <property type="entry name" value="Restrct_endonuc-II-like"/>
</dbReference>
<keyword evidence="2" id="KW-0540">Nuclease</keyword>
<accession>A0A1W1UZF4</accession>
<dbReference type="EMBL" id="FWWR01000009">
    <property type="protein sequence ID" value="SMB86502.1"/>
    <property type="molecule type" value="Genomic_DNA"/>
</dbReference>
<dbReference type="STRING" id="573058.SAMN00017477_0906"/>
<proteinExistence type="predicted"/>
<dbReference type="InterPro" id="IPR011856">
    <property type="entry name" value="tRNA_endonuc-like_dom_sf"/>
</dbReference>
<comment type="cofactor">
    <cofactor evidence="1">
        <name>Mg(2+)</name>
        <dbReference type="ChEBI" id="CHEBI:18420"/>
    </cofactor>
</comment>
<organism evidence="5 6">
    <name type="scientific">Peptoniphilus asaccharolyticus DSM 20463</name>
    <dbReference type="NCBI Taxonomy" id="573058"/>
    <lineage>
        <taxon>Bacteria</taxon>
        <taxon>Bacillati</taxon>
        <taxon>Bacillota</taxon>
        <taxon>Tissierellia</taxon>
        <taxon>Tissierellales</taxon>
        <taxon>Peptoniphilaceae</taxon>
        <taxon>Peptoniphilus</taxon>
    </lineage>
</organism>
<gene>
    <name evidence="5" type="ORF">SAMN00017477_0906</name>
</gene>
<sequence length="97" mass="11200">MKEKTFENKIKGFLKDNNCYFIKYWGGGYFTESGVPDLLVCCNGYFLGLEIKADNGIVSDLQKYNIEQIKKAGGMAMVVYPKDFDRLKELIRRLNNE</sequence>
<name>A0A1W1UZF4_PEPAS</name>
<dbReference type="InterPro" id="IPR014883">
    <property type="entry name" value="VRR_NUC"/>
</dbReference>
<dbReference type="SMART" id="SM00990">
    <property type="entry name" value="VRR_NUC"/>
    <property type="match status" value="1"/>
</dbReference>
<dbReference type="OrthoDB" id="1682640at2"/>
<dbReference type="RefSeq" id="WP_084230543.1">
    <property type="nucleotide sequence ID" value="NZ_FWWR01000009.1"/>
</dbReference>
<protein>
    <submittedName>
        <fullName evidence="5">VRR-NUC domain-containing protein</fullName>
    </submittedName>
</protein>